<reference evidence="2" key="2">
    <citation type="submission" date="2020-11" db="EMBL/GenBank/DDBJ databases">
        <authorList>
            <person name="McCartney M.A."/>
            <person name="Auch B."/>
            <person name="Kono T."/>
            <person name="Mallez S."/>
            <person name="Becker A."/>
            <person name="Gohl D.M."/>
            <person name="Silverstein K.A.T."/>
            <person name="Koren S."/>
            <person name="Bechman K.B."/>
            <person name="Herman A."/>
            <person name="Abrahante J.E."/>
            <person name="Garbe J."/>
        </authorList>
    </citation>
    <scope>NUCLEOTIDE SEQUENCE</scope>
    <source>
        <strain evidence="2">Duluth1</strain>
        <tissue evidence="2">Whole animal</tissue>
    </source>
</reference>
<evidence type="ECO:0000313" key="3">
    <source>
        <dbReference type="Proteomes" id="UP000828390"/>
    </source>
</evidence>
<keyword evidence="3" id="KW-1185">Reference proteome</keyword>
<gene>
    <name evidence="2" type="ORF">DPMN_037995</name>
</gene>
<name>A0A9D4RQC1_DREPO</name>
<accession>A0A9D4RQC1</accession>
<dbReference type="AlphaFoldDB" id="A0A9D4RQC1"/>
<proteinExistence type="predicted"/>
<protein>
    <submittedName>
        <fullName evidence="2">Uncharacterized protein</fullName>
    </submittedName>
</protein>
<evidence type="ECO:0000313" key="2">
    <source>
        <dbReference type="EMBL" id="KAH3874742.1"/>
    </source>
</evidence>
<reference evidence="2" key="1">
    <citation type="journal article" date="2019" name="bioRxiv">
        <title>The Genome of the Zebra Mussel, Dreissena polymorpha: A Resource for Invasive Species Research.</title>
        <authorList>
            <person name="McCartney M.A."/>
            <person name="Auch B."/>
            <person name="Kono T."/>
            <person name="Mallez S."/>
            <person name="Zhang Y."/>
            <person name="Obille A."/>
            <person name="Becker A."/>
            <person name="Abrahante J.E."/>
            <person name="Garbe J."/>
            <person name="Badalamenti J.P."/>
            <person name="Herman A."/>
            <person name="Mangelson H."/>
            <person name="Liachko I."/>
            <person name="Sullivan S."/>
            <person name="Sone E.D."/>
            <person name="Koren S."/>
            <person name="Silverstein K.A.T."/>
            <person name="Beckman K.B."/>
            <person name="Gohl D.M."/>
        </authorList>
    </citation>
    <scope>NUCLEOTIDE SEQUENCE</scope>
    <source>
        <strain evidence="2">Duluth1</strain>
        <tissue evidence="2">Whole animal</tissue>
    </source>
</reference>
<keyword evidence="1" id="KW-0175">Coiled coil</keyword>
<feature type="coiled-coil region" evidence="1">
    <location>
        <begin position="19"/>
        <end position="53"/>
    </location>
</feature>
<sequence length="112" mass="13094">MIEKIVGQMKNSIDSLHRVELLESKLFDRKSENENLKKEIDKLHTELNAEKVMNRETLIKEKYANKEALNELEQYTRINNVVFHGLQDMDKTETPKNTMKLVADVVKKHTGI</sequence>
<dbReference type="Proteomes" id="UP000828390">
    <property type="component" value="Unassembled WGS sequence"/>
</dbReference>
<dbReference type="EMBL" id="JAIWYP010000002">
    <property type="protein sequence ID" value="KAH3874742.1"/>
    <property type="molecule type" value="Genomic_DNA"/>
</dbReference>
<organism evidence="2 3">
    <name type="scientific">Dreissena polymorpha</name>
    <name type="common">Zebra mussel</name>
    <name type="synonym">Mytilus polymorpha</name>
    <dbReference type="NCBI Taxonomy" id="45954"/>
    <lineage>
        <taxon>Eukaryota</taxon>
        <taxon>Metazoa</taxon>
        <taxon>Spiralia</taxon>
        <taxon>Lophotrochozoa</taxon>
        <taxon>Mollusca</taxon>
        <taxon>Bivalvia</taxon>
        <taxon>Autobranchia</taxon>
        <taxon>Heteroconchia</taxon>
        <taxon>Euheterodonta</taxon>
        <taxon>Imparidentia</taxon>
        <taxon>Neoheterodontei</taxon>
        <taxon>Myida</taxon>
        <taxon>Dreissenoidea</taxon>
        <taxon>Dreissenidae</taxon>
        <taxon>Dreissena</taxon>
    </lineage>
</organism>
<comment type="caution">
    <text evidence="2">The sequence shown here is derived from an EMBL/GenBank/DDBJ whole genome shotgun (WGS) entry which is preliminary data.</text>
</comment>
<evidence type="ECO:0000256" key="1">
    <source>
        <dbReference type="SAM" id="Coils"/>
    </source>
</evidence>